<name>A0ABX2GDU1_9FIRM</name>
<dbReference type="InterPro" id="IPR009057">
    <property type="entry name" value="Homeodomain-like_sf"/>
</dbReference>
<keyword evidence="1" id="KW-0805">Transcription regulation</keyword>
<reference evidence="5 6" key="1">
    <citation type="journal article" date="2020" name="Cell Host Microbe">
        <title>Functional and Genomic Variation between Human-Derived Isolates of Lachnospiraceae Reveals Inter- and Intra-Species Diversity.</title>
        <authorList>
            <person name="Sorbara M.T."/>
            <person name="Littmann E.R."/>
            <person name="Fontana E."/>
            <person name="Moody T.U."/>
            <person name="Kohout C.E."/>
            <person name="Gjonbalaj M."/>
            <person name="Eaton V."/>
            <person name="Seok R."/>
            <person name="Leiner I.M."/>
            <person name="Pamer E.G."/>
        </authorList>
    </citation>
    <scope>NUCLEOTIDE SEQUENCE [LARGE SCALE GENOMIC DNA]</scope>
    <source>
        <strain evidence="5 6">MSK.14.54</strain>
    </source>
</reference>
<dbReference type="PRINTS" id="PR00032">
    <property type="entry name" value="HTHARAC"/>
</dbReference>
<organism evidence="5 6">
    <name type="scientific">Fusicatenibacter saccharivorans</name>
    <dbReference type="NCBI Taxonomy" id="1150298"/>
    <lineage>
        <taxon>Bacteria</taxon>
        <taxon>Bacillati</taxon>
        <taxon>Bacillota</taxon>
        <taxon>Clostridia</taxon>
        <taxon>Lachnospirales</taxon>
        <taxon>Lachnospiraceae</taxon>
        <taxon>Fusicatenibacter</taxon>
    </lineage>
</organism>
<evidence type="ECO:0000256" key="2">
    <source>
        <dbReference type="ARBA" id="ARBA00023125"/>
    </source>
</evidence>
<keyword evidence="2" id="KW-0238">DNA-binding</keyword>
<evidence type="ECO:0000256" key="1">
    <source>
        <dbReference type="ARBA" id="ARBA00023015"/>
    </source>
</evidence>
<evidence type="ECO:0000313" key="6">
    <source>
        <dbReference type="Proteomes" id="UP000768180"/>
    </source>
</evidence>
<evidence type="ECO:0000256" key="3">
    <source>
        <dbReference type="ARBA" id="ARBA00023163"/>
    </source>
</evidence>
<protein>
    <submittedName>
        <fullName evidence="5">AraC family transcriptional regulator</fullName>
    </submittedName>
</protein>
<keyword evidence="3" id="KW-0804">Transcription</keyword>
<dbReference type="SUPFAM" id="SSF46689">
    <property type="entry name" value="Homeodomain-like"/>
    <property type="match status" value="2"/>
</dbReference>
<feature type="domain" description="HTH araC/xylS-type" evidence="4">
    <location>
        <begin position="174"/>
        <end position="272"/>
    </location>
</feature>
<keyword evidence="6" id="KW-1185">Reference proteome</keyword>
<evidence type="ECO:0000259" key="4">
    <source>
        <dbReference type="PROSITE" id="PS01124"/>
    </source>
</evidence>
<dbReference type="InterPro" id="IPR018060">
    <property type="entry name" value="HTH_AraC"/>
</dbReference>
<comment type="caution">
    <text evidence="5">The sequence shown here is derived from an EMBL/GenBank/DDBJ whole genome shotgun (WGS) entry which is preliminary data.</text>
</comment>
<dbReference type="PANTHER" id="PTHR43280">
    <property type="entry name" value="ARAC-FAMILY TRANSCRIPTIONAL REGULATOR"/>
    <property type="match status" value="1"/>
</dbReference>
<dbReference type="Proteomes" id="UP000768180">
    <property type="component" value="Unassembled WGS sequence"/>
</dbReference>
<evidence type="ECO:0000313" key="5">
    <source>
        <dbReference type="EMBL" id="NSE16027.1"/>
    </source>
</evidence>
<dbReference type="Gene3D" id="1.10.10.60">
    <property type="entry name" value="Homeodomain-like"/>
    <property type="match status" value="2"/>
</dbReference>
<dbReference type="PANTHER" id="PTHR43280:SF2">
    <property type="entry name" value="HTH-TYPE TRANSCRIPTIONAL REGULATOR EXSA"/>
    <property type="match status" value="1"/>
</dbReference>
<dbReference type="SUPFAM" id="SSF51215">
    <property type="entry name" value="Regulatory protein AraC"/>
    <property type="match status" value="1"/>
</dbReference>
<gene>
    <name evidence="5" type="ORF">G5B05_06300</name>
</gene>
<dbReference type="RefSeq" id="WP_022461966.1">
    <property type="nucleotide sequence ID" value="NZ_JAAITQ010000008.1"/>
</dbReference>
<dbReference type="PROSITE" id="PS01124">
    <property type="entry name" value="HTH_ARAC_FAMILY_2"/>
    <property type="match status" value="1"/>
</dbReference>
<dbReference type="EMBL" id="JAAITQ010000008">
    <property type="protein sequence ID" value="NSE16027.1"/>
    <property type="molecule type" value="Genomic_DNA"/>
</dbReference>
<dbReference type="SMART" id="SM00342">
    <property type="entry name" value="HTH_ARAC"/>
    <property type="match status" value="1"/>
</dbReference>
<dbReference type="InterPro" id="IPR020449">
    <property type="entry name" value="Tscrpt_reg_AraC-type_HTH"/>
</dbReference>
<dbReference type="InterPro" id="IPR037923">
    <property type="entry name" value="HTH-like"/>
</dbReference>
<proteinExistence type="predicted"/>
<sequence length="280" mass="31917">MNENELLIKNRLREATVILERANLIICDESWKCDSSRPPFSSFQLVMQGEGTVQVDQTVLHPHAGQLYLLPACTHQSFFTDVQNPYRTYFCHFEITCQQTDLFQLVQFPLCVDAKDPQKAQRIFQDIIQSCKQTDISSALKAKQAVFHLLCYYFECCPPGSVSFIPQSFDSPLSSAISYVETHLHEQITVQQMAEVAGYHSSYFTKLFQTHMGISPGQFILQKKTETATLLLTSTDLPISKIADTLGFDNQFYFSNFFKKQTGMAPSSYRRLYLCSCLDS</sequence>
<accession>A0ABX2GDU1</accession>
<dbReference type="Pfam" id="PF12833">
    <property type="entry name" value="HTH_18"/>
    <property type="match status" value="1"/>
</dbReference>